<dbReference type="PaxDb" id="4577-GRMZM2G075438_P01"/>
<dbReference type="Pfam" id="PF01657">
    <property type="entry name" value="Stress-antifung"/>
    <property type="match status" value="2"/>
</dbReference>
<keyword evidence="6" id="KW-0677">Repeat</keyword>
<dbReference type="GO" id="GO:0004674">
    <property type="term" value="F:protein serine/threonine kinase activity"/>
    <property type="evidence" value="ECO:0007669"/>
    <property type="project" value="UniProtKB-KW"/>
</dbReference>
<keyword evidence="10" id="KW-1133">Transmembrane helix</keyword>
<dbReference type="Gene3D" id="3.30.430.20">
    <property type="entry name" value="Gnk2 domain, C-X8-C-X2-C motif"/>
    <property type="match status" value="2"/>
</dbReference>
<keyword evidence="13" id="KW-0675">Receptor</keyword>
<sequence>MAPPFACAMHGRALLAAAAAALLASAVTLTLLPSAAAQPWVGPWPTCDDTTGNYSAGSAYAKNIKQLILSLQANASNTPALFATGSAGAGADAVYGLILCRGDLSPTDCFDCGTNAGQDVYRVCNGTRDAALVYNQCYVRLAPTDFLATTNNTGMRDLINGNSVPAGVNVTAYDGAITRLLNATARYAVDSSAPSLSPRKYFATGQMAGVDPRFPTGIWSMAQCAGDISPVQCRSCLDDLLAQWWQKFDSKEIGARLDGSRCNLRFETGNFYTGSPMVKLQMNGEEAAPAPVPSTDVLPGTTGGKKNSVGKLLGIILPIVFVAAIAAIALCIWIVRKKRTYQGTNLPQTDTTYMAEDIESIKSILLSLPSLQAATNNFDESNKLGEGGFGTVYKGNLSGQEVAVKRLPKGLDQGLEELKNELGLMAKLHHRNLVRLEGFCLEEGERLLVYEYMPNKSLDNILFGTGNNLP</sequence>
<dbReference type="Pfam" id="PF07714">
    <property type="entry name" value="PK_Tyr_Ser-Thr"/>
    <property type="match status" value="1"/>
</dbReference>
<dbReference type="PROSITE" id="PS00107">
    <property type="entry name" value="PROTEIN_KINASE_ATP"/>
    <property type="match status" value="1"/>
</dbReference>
<evidence type="ECO:0000256" key="4">
    <source>
        <dbReference type="ARBA" id="ARBA00022692"/>
    </source>
</evidence>
<evidence type="ECO:0000256" key="2">
    <source>
        <dbReference type="ARBA" id="ARBA00022527"/>
    </source>
</evidence>
<dbReference type="PANTHER" id="PTHR27002:SF428">
    <property type="entry name" value="OS07G0541900 PROTEIN"/>
    <property type="match status" value="1"/>
</dbReference>
<evidence type="ECO:0000256" key="7">
    <source>
        <dbReference type="ARBA" id="ARBA00022741"/>
    </source>
</evidence>
<dbReference type="PROSITE" id="PS51473">
    <property type="entry name" value="GNK2"/>
    <property type="match status" value="2"/>
</dbReference>
<dbReference type="InterPro" id="IPR017441">
    <property type="entry name" value="Protein_kinase_ATP_BS"/>
</dbReference>
<evidence type="ECO:0000256" key="10">
    <source>
        <dbReference type="ARBA" id="ARBA00022989"/>
    </source>
</evidence>
<accession>A0A1D6IE45</accession>
<evidence type="ECO:0000256" key="11">
    <source>
        <dbReference type="ARBA" id="ARBA00023136"/>
    </source>
</evidence>
<dbReference type="InterPro" id="IPR038408">
    <property type="entry name" value="GNK2_sf"/>
</dbReference>
<dbReference type="GO" id="GO:0016020">
    <property type="term" value="C:membrane"/>
    <property type="evidence" value="ECO:0007669"/>
    <property type="project" value="UniProtKB-SubCell"/>
</dbReference>
<dbReference type="ExpressionAtlas" id="A0A1D6IE45">
    <property type="expression patterns" value="baseline and differential"/>
</dbReference>
<evidence type="ECO:0000313" key="13">
    <source>
        <dbReference type="EMBL" id="ONM58048.1"/>
    </source>
</evidence>
<keyword evidence="7 12" id="KW-0547">Nucleotide-binding</keyword>
<dbReference type="InterPro" id="IPR006311">
    <property type="entry name" value="TAT_signal"/>
</dbReference>
<keyword evidence="4" id="KW-0812">Transmembrane</keyword>
<evidence type="ECO:0000256" key="8">
    <source>
        <dbReference type="ARBA" id="ARBA00022777"/>
    </source>
</evidence>
<dbReference type="CDD" id="cd23509">
    <property type="entry name" value="Gnk2-like"/>
    <property type="match status" value="2"/>
</dbReference>
<dbReference type="FunFam" id="3.30.200.20:FF:000466">
    <property type="entry name" value="Putative LRR receptor-like serine/threonine-protein kinase"/>
    <property type="match status" value="1"/>
</dbReference>
<dbReference type="SUPFAM" id="SSF56112">
    <property type="entry name" value="Protein kinase-like (PK-like)"/>
    <property type="match status" value="1"/>
</dbReference>
<dbReference type="FunCoup" id="A0A1D6IE45">
    <property type="interactions" value="13"/>
</dbReference>
<dbReference type="InterPro" id="IPR011009">
    <property type="entry name" value="Kinase-like_dom_sf"/>
</dbReference>
<dbReference type="PANTHER" id="PTHR27002">
    <property type="entry name" value="RECEPTOR-LIKE SERINE/THREONINE-PROTEIN KINASE SD1-8"/>
    <property type="match status" value="1"/>
</dbReference>
<dbReference type="GO" id="GO:0005524">
    <property type="term" value="F:ATP binding"/>
    <property type="evidence" value="ECO:0007669"/>
    <property type="project" value="UniProtKB-UniRule"/>
</dbReference>
<keyword evidence="9 12" id="KW-0067">ATP-binding</keyword>
<dbReference type="PROSITE" id="PS51318">
    <property type="entry name" value="TAT"/>
    <property type="match status" value="1"/>
</dbReference>
<feature type="binding site" evidence="12">
    <location>
        <position position="405"/>
    </location>
    <ligand>
        <name>ATP</name>
        <dbReference type="ChEBI" id="CHEBI:30616"/>
    </ligand>
</feature>
<dbReference type="SMR" id="A0A1D6IE45"/>
<dbReference type="PROSITE" id="PS50011">
    <property type="entry name" value="PROTEIN_KINASE_DOM"/>
    <property type="match status" value="1"/>
</dbReference>
<dbReference type="InterPro" id="IPR000719">
    <property type="entry name" value="Prot_kinase_dom"/>
</dbReference>
<evidence type="ECO:0000256" key="3">
    <source>
        <dbReference type="ARBA" id="ARBA00022679"/>
    </source>
</evidence>
<keyword evidence="11" id="KW-0472">Membrane</keyword>
<proteinExistence type="predicted"/>
<dbReference type="InParanoid" id="A0A1D6IE45"/>
<evidence type="ECO:0000256" key="12">
    <source>
        <dbReference type="PROSITE-ProRule" id="PRU10141"/>
    </source>
</evidence>
<keyword evidence="2" id="KW-0723">Serine/threonine-protein kinase</keyword>
<evidence type="ECO:0000256" key="9">
    <source>
        <dbReference type="ARBA" id="ARBA00022840"/>
    </source>
</evidence>
<comment type="subcellular location">
    <subcellularLocation>
        <location evidence="1">Membrane</location>
        <topology evidence="1">Single-pass membrane protein</topology>
    </subcellularLocation>
</comment>
<keyword evidence="8 13" id="KW-0418">Kinase</keyword>
<organism evidence="13">
    <name type="scientific">Zea mays</name>
    <name type="common">Maize</name>
    <dbReference type="NCBI Taxonomy" id="4577"/>
    <lineage>
        <taxon>Eukaryota</taxon>
        <taxon>Viridiplantae</taxon>
        <taxon>Streptophyta</taxon>
        <taxon>Embryophyta</taxon>
        <taxon>Tracheophyta</taxon>
        <taxon>Spermatophyta</taxon>
        <taxon>Magnoliopsida</taxon>
        <taxon>Liliopsida</taxon>
        <taxon>Poales</taxon>
        <taxon>Poaceae</taxon>
        <taxon>PACMAD clade</taxon>
        <taxon>Panicoideae</taxon>
        <taxon>Andropogonodae</taxon>
        <taxon>Andropogoneae</taxon>
        <taxon>Tripsacinae</taxon>
        <taxon>Zea</taxon>
    </lineage>
</organism>
<evidence type="ECO:0000256" key="5">
    <source>
        <dbReference type="ARBA" id="ARBA00022729"/>
    </source>
</evidence>
<dbReference type="EMBL" id="CM007650">
    <property type="protein sequence ID" value="ONM58048.1"/>
    <property type="molecule type" value="Genomic_DNA"/>
</dbReference>
<evidence type="ECO:0000256" key="1">
    <source>
        <dbReference type="ARBA" id="ARBA00004167"/>
    </source>
</evidence>
<dbReference type="eggNOG" id="ENOG502QWDY">
    <property type="taxonomic scope" value="Eukaryota"/>
</dbReference>
<dbReference type="OMA" id="VDEQNED"/>
<dbReference type="Gene3D" id="3.30.200.20">
    <property type="entry name" value="Phosphorylase Kinase, domain 1"/>
    <property type="match status" value="1"/>
</dbReference>
<keyword evidence="3" id="KW-0808">Transferase</keyword>
<dbReference type="AlphaFoldDB" id="A0A1D6IE45"/>
<gene>
    <name evidence="13" type="ORF">ZEAMMB73_Zm00001d021698</name>
</gene>
<evidence type="ECO:0000256" key="6">
    <source>
        <dbReference type="ARBA" id="ARBA00022737"/>
    </source>
</evidence>
<keyword evidence="5" id="KW-0732">Signal</keyword>
<protein>
    <submittedName>
        <fullName evidence="13">Receptor-like protein kinase RK20-1</fullName>
    </submittedName>
</protein>
<dbReference type="InterPro" id="IPR002902">
    <property type="entry name" value="GNK2"/>
</dbReference>
<name>A0A1D6IE45_MAIZE</name>
<reference evidence="13" key="1">
    <citation type="submission" date="2015-12" db="EMBL/GenBank/DDBJ databases">
        <title>Update maize B73 reference genome by single molecule sequencing technologies.</title>
        <authorList>
            <consortium name="Maize Genome Sequencing Project"/>
            <person name="Ware D."/>
        </authorList>
    </citation>
    <scope>NUCLEOTIDE SEQUENCE [LARGE SCALE GENOMIC DNA]</scope>
    <source>
        <tissue evidence="13">Seedling</tissue>
    </source>
</reference>
<dbReference type="InterPro" id="IPR001245">
    <property type="entry name" value="Ser-Thr/Tyr_kinase_cat_dom"/>
</dbReference>